<keyword evidence="4" id="KW-1185">Reference proteome</keyword>
<evidence type="ECO:0000313" key="3">
    <source>
        <dbReference type="EMBL" id="QDD68169.1"/>
    </source>
</evidence>
<dbReference type="Proteomes" id="UP000298805">
    <property type="component" value="Plasmid unnamed1"/>
</dbReference>
<evidence type="ECO:0000313" key="4">
    <source>
        <dbReference type="Proteomes" id="UP000298805"/>
    </source>
</evidence>
<feature type="compositionally biased region" description="Polar residues" evidence="1">
    <location>
        <begin position="335"/>
        <end position="351"/>
    </location>
</feature>
<evidence type="ECO:0000256" key="2">
    <source>
        <dbReference type="SAM" id="SignalP"/>
    </source>
</evidence>
<keyword evidence="2" id="KW-0732">Signal</keyword>
<gene>
    <name evidence="3" type="ORF">C6V80_09960</name>
</gene>
<keyword evidence="3" id="KW-0614">Plasmid</keyword>
<name>A0ABX5VVH4_9BACT</name>
<geneLocation type="plasmid" evidence="3 4">
    <name>unnamed1</name>
</geneLocation>
<protein>
    <submittedName>
        <fullName evidence="3">Uncharacterized protein</fullName>
    </submittedName>
</protein>
<feature type="chain" id="PRO_5045304260" evidence="2">
    <location>
        <begin position="20"/>
        <end position="366"/>
    </location>
</feature>
<dbReference type="EMBL" id="CP040940">
    <property type="protein sequence ID" value="QDD68169.1"/>
    <property type="molecule type" value="Genomic_DNA"/>
</dbReference>
<feature type="region of interest" description="Disordered" evidence="1">
    <location>
        <begin position="331"/>
        <end position="351"/>
    </location>
</feature>
<accession>A0ABX5VVH4</accession>
<reference evidence="3" key="1">
    <citation type="submission" date="2019-06" db="EMBL/GenBank/DDBJ databases">
        <title>A comparative analysis of the Nautiliaceae.</title>
        <authorList>
            <person name="Grosche A."/>
            <person name="Smedile F."/>
            <person name="Vetriani C."/>
        </authorList>
    </citation>
    <scope>NUCLEOTIDE SEQUENCE [LARGE SCALE GENOMIC DNA]</scope>
    <source>
        <strain evidence="3">TB6</strain>
    </source>
</reference>
<dbReference type="RefSeq" id="WP_139932283.1">
    <property type="nucleotide sequence ID" value="NZ_CP040940.1"/>
</dbReference>
<feature type="signal peptide" evidence="2">
    <location>
        <begin position="1"/>
        <end position="19"/>
    </location>
</feature>
<organism evidence="3 4">
    <name type="scientific">Caminibacter pacificus</name>
    <dbReference type="NCBI Taxonomy" id="1424653"/>
    <lineage>
        <taxon>Bacteria</taxon>
        <taxon>Pseudomonadati</taxon>
        <taxon>Campylobacterota</taxon>
        <taxon>Epsilonproteobacteria</taxon>
        <taxon>Nautiliales</taxon>
        <taxon>Nautiliaceae</taxon>
        <taxon>Caminibacter</taxon>
    </lineage>
</organism>
<sequence>MNGYIVGALLATTLLSVTAIESVVANQKKTEELKAVVSTAQNINELQNRMVAQSNFYKLPLTHPENLEVSKLAINATAHDRLLLNKLQAAMAIAVDKYNNEHPSCALLARTGKITLNECKEITSKNLDFVKIEDGAFVVETKDPETADKIVNVISHTTNVAEVDKKTKSVKTADVEVAQKAYAAKQIAKATADIKRHMSELTPEELEAQLNRIVKAGKDAPETAKKAIDDIKNLVVSGNWENLKPIINEKANELLANTAALNSVSSPIIDSKPLPDTKEGEYVPLPIEKAPIESISIDNKFPTTPNTSVEDSGGVNTIQPIEKAPIESISIDNKFPTTPNTSVEDSGGVNTIQPIEKAPVGTISIK</sequence>
<evidence type="ECO:0000256" key="1">
    <source>
        <dbReference type="SAM" id="MobiDB-lite"/>
    </source>
</evidence>
<proteinExistence type="predicted"/>